<evidence type="ECO:0000313" key="12">
    <source>
        <dbReference type="EMBL" id="SPT16664.1"/>
    </source>
</evidence>
<dbReference type="InterPro" id="IPR001584">
    <property type="entry name" value="Integrase_cat-core"/>
</dbReference>
<keyword evidence="6" id="KW-0378">Hydrolase</keyword>
<evidence type="ECO:0000256" key="7">
    <source>
        <dbReference type="ARBA" id="ARBA00022918"/>
    </source>
</evidence>
<dbReference type="SUPFAM" id="SSF53098">
    <property type="entry name" value="Ribonuclease H-like"/>
    <property type="match status" value="2"/>
</dbReference>
<accession>A0A7H4LDH6</accession>
<dbReference type="InterPro" id="IPR043128">
    <property type="entry name" value="Rev_trsase/Diguanyl_cyclase"/>
</dbReference>
<dbReference type="CDD" id="cd01647">
    <property type="entry name" value="RT_LTR"/>
    <property type="match status" value="1"/>
</dbReference>
<dbReference type="EMBL" id="LS480641">
    <property type="protein sequence ID" value="SPT16664.1"/>
    <property type="molecule type" value="Genomic_DNA"/>
</dbReference>
<dbReference type="Proteomes" id="UP000280104">
    <property type="component" value="Chromosome II"/>
</dbReference>
<dbReference type="PANTHER" id="PTHR48475:SF1">
    <property type="entry name" value="RNASE H TYPE-1 DOMAIN-CONTAINING PROTEIN"/>
    <property type="match status" value="1"/>
</dbReference>
<dbReference type="PANTHER" id="PTHR48475">
    <property type="entry name" value="RIBONUCLEASE H"/>
    <property type="match status" value="1"/>
</dbReference>
<organism evidence="12 13">
    <name type="scientific">Triticum aestivum</name>
    <name type="common">Wheat</name>
    <dbReference type="NCBI Taxonomy" id="4565"/>
    <lineage>
        <taxon>Eukaryota</taxon>
        <taxon>Viridiplantae</taxon>
        <taxon>Streptophyta</taxon>
        <taxon>Embryophyta</taxon>
        <taxon>Tracheophyta</taxon>
        <taxon>Spermatophyta</taxon>
        <taxon>Magnoliopsida</taxon>
        <taxon>Liliopsida</taxon>
        <taxon>Poales</taxon>
        <taxon>Poaceae</taxon>
        <taxon>BOP clade</taxon>
        <taxon>Pooideae</taxon>
        <taxon>Triticodae</taxon>
        <taxon>Triticeae</taxon>
        <taxon>Triticinae</taxon>
        <taxon>Triticum</taxon>
    </lineage>
</organism>
<dbReference type="Gene3D" id="1.10.340.70">
    <property type="match status" value="1"/>
</dbReference>
<evidence type="ECO:0000256" key="1">
    <source>
        <dbReference type="ARBA" id="ARBA00012493"/>
    </source>
</evidence>
<feature type="region of interest" description="Disordered" evidence="9">
    <location>
        <begin position="132"/>
        <end position="191"/>
    </location>
</feature>
<dbReference type="Gene3D" id="3.30.420.10">
    <property type="entry name" value="Ribonuclease H-like superfamily/Ribonuclease H"/>
    <property type="match status" value="2"/>
</dbReference>
<dbReference type="InterPro" id="IPR043502">
    <property type="entry name" value="DNA/RNA_pol_sf"/>
</dbReference>
<dbReference type="GO" id="GO:0006310">
    <property type="term" value="P:DNA recombination"/>
    <property type="evidence" value="ECO:0007669"/>
    <property type="project" value="UniProtKB-KW"/>
</dbReference>
<evidence type="ECO:0000256" key="2">
    <source>
        <dbReference type="ARBA" id="ARBA00022679"/>
    </source>
</evidence>
<name>A0A7H4LDH6_WHEAT</name>
<evidence type="ECO:0000256" key="9">
    <source>
        <dbReference type="SAM" id="MobiDB-lite"/>
    </source>
</evidence>
<dbReference type="GO" id="GO:0004523">
    <property type="term" value="F:RNA-DNA hybrid ribonuclease activity"/>
    <property type="evidence" value="ECO:0007669"/>
    <property type="project" value="InterPro"/>
</dbReference>
<dbReference type="InterPro" id="IPR036397">
    <property type="entry name" value="RNaseH_sf"/>
</dbReference>
<evidence type="ECO:0000256" key="8">
    <source>
        <dbReference type="ARBA" id="ARBA00023172"/>
    </source>
</evidence>
<dbReference type="GO" id="GO:0003676">
    <property type="term" value="F:nucleic acid binding"/>
    <property type="evidence" value="ECO:0007669"/>
    <property type="project" value="InterPro"/>
</dbReference>
<feature type="region of interest" description="Disordered" evidence="9">
    <location>
        <begin position="230"/>
        <end position="251"/>
    </location>
</feature>
<dbReference type="GO" id="GO:0003964">
    <property type="term" value="F:RNA-directed DNA polymerase activity"/>
    <property type="evidence" value="ECO:0007669"/>
    <property type="project" value="UniProtKB-KW"/>
</dbReference>
<dbReference type="InterPro" id="IPR002156">
    <property type="entry name" value="RNaseH_domain"/>
</dbReference>
<feature type="domain" description="RNase H type-1" evidence="10">
    <location>
        <begin position="849"/>
        <end position="978"/>
    </location>
</feature>
<evidence type="ECO:0000259" key="11">
    <source>
        <dbReference type="PROSITE" id="PS50994"/>
    </source>
</evidence>
<gene>
    <name evidence="12" type="ORF">CAMPLR22A2D_LOCUS1264</name>
</gene>
<keyword evidence="4" id="KW-0540">Nuclease</keyword>
<dbReference type="InterPro" id="IPR021109">
    <property type="entry name" value="Peptidase_aspartic_dom_sf"/>
</dbReference>
<dbReference type="Pfam" id="PF03732">
    <property type="entry name" value="Retrotrans_gag"/>
    <property type="match status" value="1"/>
</dbReference>
<reference evidence="12 13" key="1">
    <citation type="submission" date="2018-05" db="EMBL/GenBank/DDBJ databases">
        <authorList>
            <person name="Thind KAUR A."/>
        </authorList>
    </citation>
    <scope>NUCLEOTIDE SEQUENCE [LARGE SCALE GENOMIC DNA]</scope>
</reference>
<evidence type="ECO:0000259" key="10">
    <source>
        <dbReference type="PROSITE" id="PS50879"/>
    </source>
</evidence>
<dbReference type="Gene3D" id="2.40.70.10">
    <property type="entry name" value="Acid Proteases"/>
    <property type="match status" value="1"/>
</dbReference>
<dbReference type="PROSITE" id="PS50994">
    <property type="entry name" value="INTEGRASE"/>
    <property type="match status" value="1"/>
</dbReference>
<dbReference type="GO" id="GO:0015074">
    <property type="term" value="P:DNA integration"/>
    <property type="evidence" value="ECO:0007669"/>
    <property type="project" value="InterPro"/>
</dbReference>
<dbReference type="Pfam" id="PF13456">
    <property type="entry name" value="RVT_3"/>
    <property type="match status" value="1"/>
</dbReference>
<dbReference type="InterPro" id="IPR000477">
    <property type="entry name" value="RT_dom"/>
</dbReference>
<keyword evidence="2" id="KW-0808">Transferase</keyword>
<dbReference type="Pfam" id="PF17917">
    <property type="entry name" value="RT_RNaseH"/>
    <property type="match status" value="1"/>
</dbReference>
<sequence length="1345" mass="148678">MLQGTTRTWLNNLKPYNINSWLDFTEVFIRNFTSTYKRPPKPRQLSLCVQGPSESTHDYLTRWAELRNSCEGVHEVQAIEYFTAGCREGTLLKHRLLCDEPTTLDELLIIADKYGTADSSMKTELRVDASGKVLASAPKMPAGDSNRRPYQNDNKRKAPMPPSTSRQVATVEDEQHEERPVPKKQKGGRPAWQPAFSYEQTLDAPCKFHSGAKLSNHTTRKCHWLTRISKGEGLVPPPPAGPPPPAPQQPAVRPAVGAIQDEFPDEHAAYVVFTSQTEDRRSRRRQHQEVNAVASSNPEFMHWSEKPISWSRADHPEVMLSPGSYALVLDATLTTERRVTRFSRVLIDGGSSINILYRDTMEKLNIKTKQLMPSRTMFHGIVPGLSCSPIGKIKMDVLFRDKDHFRREAIWFEVVDLESPYHALLGRPALAKFMAVPHYAYLKMKMPSSKGIITIAGDYKKSSECAAASSRLAESLVIAEEKKMLDRVVAMAGKQPALSPDPKEYDAQGSFQPAKETKKIPLDPENYTSLNKVCPKDSFALPRIDQVIDSIAGCELLSFLDAYSGYHQIKLDPADRLKTAFITPFRAFCYLTMTFGLRNAGATFQRCMQKCLLKKLGRNAHVYVDDIVVKTEKRDTLLEDLRETFANLRRFQIKLNPEKCVFGVPAGQLLGFLVSERGIECNPVKIKAIERMELKKMLTTLPVLAAPTEKEPMLLYIAATSRVVSTVIVVQRPEEGRAQLVQRRVYYLSELLSTSKQNYPHYQKMCYGVYFATKKLKPYFQEHPITVVCTAPLAEIIGSRDASGRVAKWAIALAPYTIFYQPRTAIKSQALADFLVDWAETQYLPPAPDSTYWRMHFDGSKMRTGLGAGIVLTSPKGDKRRYTLQIHFAASNNVAEYEALIHGLRLAKELGIRRILCYGDSDLVVQQSSGDWDAKDANMVSYRFLVQQISGYFEGCEFLHVPRADNEQADALARIGSTRQAIPTGVSLQCLLKPSVKPCPESDSIFVPPAPDAVGSDLGNTAGGSGTSTGGPGTAVVTPGSGTSELGPGTAVVGPGTAMTQLAVVDSNSSPPNPPTLVAVAVLTIEEVTAPSWSQPILNFLVNRELPTNEISARQVQRRAGAYTIINRELIKRSVTGVFQCCVEPEKGIAIPKDIHQGECGHHAASRSLVAKAFRHGFFWPTALEDAKELVKCCKGCQVFSSKQHLPASALKTIPLTWPFAVWGLDMVGPFKTACGGMTHLLVAVDKFTKWIEVKPIKKLNGPTAVTFIADITTRYGVPHSIITDNGTNFAKGALARFCATQGIRLDLASVAHPQSNGQVERENGLILSGIKPRLVVPLERSAGC</sequence>
<proteinExistence type="predicted"/>
<dbReference type="Pfam" id="PF00665">
    <property type="entry name" value="rve"/>
    <property type="match status" value="1"/>
</dbReference>
<keyword evidence="3" id="KW-0548">Nucleotidyltransferase</keyword>
<keyword evidence="5" id="KW-0255">Endonuclease</keyword>
<dbReference type="InterPro" id="IPR005162">
    <property type="entry name" value="Retrotrans_gag_dom"/>
</dbReference>
<dbReference type="SUPFAM" id="SSF56672">
    <property type="entry name" value="DNA/RNA polymerases"/>
    <property type="match status" value="1"/>
</dbReference>
<dbReference type="Pfam" id="PF00078">
    <property type="entry name" value="RVT_1"/>
    <property type="match status" value="1"/>
</dbReference>
<evidence type="ECO:0000256" key="6">
    <source>
        <dbReference type="ARBA" id="ARBA00022801"/>
    </source>
</evidence>
<keyword evidence="7" id="KW-0695">RNA-directed DNA polymerase</keyword>
<evidence type="ECO:0000313" key="13">
    <source>
        <dbReference type="Proteomes" id="UP000280104"/>
    </source>
</evidence>
<evidence type="ECO:0000256" key="3">
    <source>
        <dbReference type="ARBA" id="ARBA00022695"/>
    </source>
</evidence>
<keyword evidence="8" id="KW-0233">DNA recombination</keyword>
<dbReference type="Gene3D" id="3.30.70.270">
    <property type="match status" value="1"/>
</dbReference>
<dbReference type="CDD" id="cd00303">
    <property type="entry name" value="retropepsin_like"/>
    <property type="match status" value="1"/>
</dbReference>
<dbReference type="PROSITE" id="PS50879">
    <property type="entry name" value="RNASE_H_1"/>
    <property type="match status" value="1"/>
</dbReference>
<feature type="domain" description="Integrase catalytic" evidence="11">
    <location>
        <begin position="1211"/>
        <end position="1345"/>
    </location>
</feature>
<dbReference type="InterPro" id="IPR012337">
    <property type="entry name" value="RNaseH-like_sf"/>
</dbReference>
<dbReference type="CDD" id="cd09279">
    <property type="entry name" value="RNase_HI_like"/>
    <property type="match status" value="1"/>
</dbReference>
<protein>
    <recommendedName>
        <fullName evidence="1">RNA-directed DNA polymerase</fullName>
        <ecNumber evidence="1">2.7.7.49</ecNumber>
    </recommendedName>
</protein>
<feature type="compositionally biased region" description="Pro residues" evidence="9">
    <location>
        <begin position="235"/>
        <end position="248"/>
    </location>
</feature>
<evidence type="ECO:0000256" key="4">
    <source>
        <dbReference type="ARBA" id="ARBA00022722"/>
    </source>
</evidence>
<dbReference type="EC" id="2.7.7.49" evidence="1"/>
<dbReference type="InterPro" id="IPR041373">
    <property type="entry name" value="RT_RNaseH"/>
</dbReference>
<evidence type="ECO:0000256" key="5">
    <source>
        <dbReference type="ARBA" id="ARBA00022759"/>
    </source>
</evidence>